<evidence type="ECO:0000313" key="1">
    <source>
        <dbReference type="EMBL" id="CAJ2500735.1"/>
    </source>
</evidence>
<gene>
    <name evidence="1" type="ORF">KHLLAP_LOCUS1203</name>
</gene>
<reference evidence="1" key="1">
    <citation type="submission" date="2023-10" db="EMBL/GenBank/DDBJ databases">
        <authorList>
            <person name="Hackl T."/>
        </authorList>
    </citation>
    <scope>NUCLEOTIDE SEQUENCE</scope>
</reference>
<protein>
    <submittedName>
        <fullName evidence="1">Uu.00g035880.m01.CDS01</fullName>
    </submittedName>
</protein>
<name>A0AAI8V9A8_9PEZI</name>
<sequence length="60" mass="6456">MSNITLNTLDPVLTGTATVRIPITSTPVFPSTSRRASLLTTLLPKKAKSQPKTCTIKSTR</sequence>
<comment type="caution">
    <text evidence="1">The sequence shown here is derived from an EMBL/GenBank/DDBJ whole genome shotgun (WGS) entry which is preliminary data.</text>
</comment>
<dbReference type="Proteomes" id="UP001295740">
    <property type="component" value="Unassembled WGS sequence"/>
</dbReference>
<dbReference type="EMBL" id="CAUWAG010000003">
    <property type="protein sequence ID" value="CAJ2500735.1"/>
    <property type="molecule type" value="Genomic_DNA"/>
</dbReference>
<accession>A0AAI8V9A8</accession>
<proteinExistence type="predicted"/>
<dbReference type="AlphaFoldDB" id="A0AAI8V9A8"/>
<evidence type="ECO:0000313" key="2">
    <source>
        <dbReference type="Proteomes" id="UP001295740"/>
    </source>
</evidence>
<keyword evidence="2" id="KW-1185">Reference proteome</keyword>
<organism evidence="1 2">
    <name type="scientific">Anthostomella pinea</name>
    <dbReference type="NCBI Taxonomy" id="933095"/>
    <lineage>
        <taxon>Eukaryota</taxon>
        <taxon>Fungi</taxon>
        <taxon>Dikarya</taxon>
        <taxon>Ascomycota</taxon>
        <taxon>Pezizomycotina</taxon>
        <taxon>Sordariomycetes</taxon>
        <taxon>Xylariomycetidae</taxon>
        <taxon>Xylariales</taxon>
        <taxon>Xylariaceae</taxon>
        <taxon>Anthostomella</taxon>
    </lineage>
</organism>